<dbReference type="InParanoid" id="A0A5C7EJH6"/>
<dbReference type="OrthoDB" id="9807354at2"/>
<keyword evidence="5 7" id="KW-0472">Membrane</keyword>
<proteinExistence type="inferred from homology"/>
<keyword evidence="4 7" id="KW-1133">Transmembrane helix</keyword>
<evidence type="ECO:0000256" key="7">
    <source>
        <dbReference type="SAM" id="Phobius"/>
    </source>
</evidence>
<dbReference type="Proteomes" id="UP000321201">
    <property type="component" value="Unassembled WGS sequence"/>
</dbReference>
<sequence length="405" mass="43961">MATIEQPQEDVAKGKVRRNLHLWVAGIVAAGLIATIFFGAGEMHEPKPQKESPPEPPPSQTDRIAEIIKEQRNEAVAPKPEGKPVAPQELIDEMNRAGGAGSARAGSGRQDAERERREAEILASPISLNIAQQASGGQQAVPATPSPIESLLLKQAEAAVQASREQSKLQAEALRAAQTMGAEPKSAVRRDQDWLREQETTTQDEQPIRPKRHAWPHIIQAGTVIPAVLLTRINSDLPGMVTAQVVSDVYDSRTSTTLLIPKGSKLVGRYNNEVRIGQERVLIAFQRIYLPDGRFLDLGAMQGADASGQSGLEDKVDNHFFRIFGASFLIAGISRIFGDSTNVTVNNFGGSSTIVTDVAGTALSEAARAALERNRNIPPTLIIEEGFRFNVMVNRDLALEPYRAH</sequence>
<dbReference type="CDD" id="cd16429">
    <property type="entry name" value="VirB10"/>
    <property type="match status" value="1"/>
</dbReference>
<name>A0A5C7EJH6_9PROT</name>
<evidence type="ECO:0000313" key="8">
    <source>
        <dbReference type="EMBL" id="TXF11593.1"/>
    </source>
</evidence>
<feature type="region of interest" description="Disordered" evidence="6">
    <location>
        <begin position="43"/>
        <end position="62"/>
    </location>
</feature>
<evidence type="ECO:0000256" key="6">
    <source>
        <dbReference type="SAM" id="MobiDB-lite"/>
    </source>
</evidence>
<protein>
    <recommendedName>
        <fullName evidence="10">Conjugal transfer protein TrbI</fullName>
    </recommendedName>
</protein>
<evidence type="ECO:0008006" key="10">
    <source>
        <dbReference type="Google" id="ProtNLM"/>
    </source>
</evidence>
<evidence type="ECO:0000256" key="2">
    <source>
        <dbReference type="ARBA" id="ARBA00010265"/>
    </source>
</evidence>
<feature type="compositionally biased region" description="Basic and acidic residues" evidence="6">
    <location>
        <begin position="43"/>
        <end position="53"/>
    </location>
</feature>
<dbReference type="AlphaFoldDB" id="A0A5C7EJH6"/>
<dbReference type="Gene3D" id="2.40.128.260">
    <property type="entry name" value="Type IV secretion system, VirB10/TraB/TrbI"/>
    <property type="match status" value="1"/>
</dbReference>
<evidence type="ECO:0000256" key="3">
    <source>
        <dbReference type="ARBA" id="ARBA00022692"/>
    </source>
</evidence>
<comment type="similarity">
    <text evidence="2">Belongs to the TrbI/VirB10 family.</text>
</comment>
<feature type="transmembrane region" description="Helical" evidence="7">
    <location>
        <begin position="20"/>
        <end position="40"/>
    </location>
</feature>
<accession>A0A5C7EJH6</accession>
<dbReference type="RefSeq" id="WP_147799992.1">
    <property type="nucleotide sequence ID" value="NZ_VPFL01000012.1"/>
</dbReference>
<dbReference type="InterPro" id="IPR042217">
    <property type="entry name" value="T4SS_VirB10/TrbI"/>
</dbReference>
<evidence type="ECO:0000256" key="5">
    <source>
        <dbReference type="ARBA" id="ARBA00023136"/>
    </source>
</evidence>
<comment type="subcellular location">
    <subcellularLocation>
        <location evidence="1">Membrane</location>
        <topology evidence="1">Single-pass membrane protein</topology>
    </subcellularLocation>
</comment>
<dbReference type="GO" id="GO:0016020">
    <property type="term" value="C:membrane"/>
    <property type="evidence" value="ECO:0007669"/>
    <property type="project" value="UniProtKB-SubCell"/>
</dbReference>
<reference evidence="8 9" key="1">
    <citation type="submission" date="2019-08" db="EMBL/GenBank/DDBJ databases">
        <title>Pelomicrobium methylotrophicum gen. nov., sp. nov. a moderately thermophilic, facultatively anaerobic, lithoautotrophic and methylotrophic bacterium isolated from a terrestrial mud volcano.</title>
        <authorList>
            <person name="Slobodkina G.B."/>
            <person name="Merkel A.Y."/>
            <person name="Slobodkin A.I."/>
        </authorList>
    </citation>
    <scope>NUCLEOTIDE SEQUENCE [LARGE SCALE GENOMIC DNA]</scope>
    <source>
        <strain evidence="8 9">SM250</strain>
    </source>
</reference>
<evidence type="ECO:0000256" key="1">
    <source>
        <dbReference type="ARBA" id="ARBA00004167"/>
    </source>
</evidence>
<dbReference type="Pfam" id="PF03743">
    <property type="entry name" value="TrbI"/>
    <property type="match status" value="1"/>
</dbReference>
<gene>
    <name evidence="8" type="ORF">FR698_09645</name>
</gene>
<dbReference type="EMBL" id="VPFL01000012">
    <property type="protein sequence ID" value="TXF11593.1"/>
    <property type="molecule type" value="Genomic_DNA"/>
</dbReference>
<evidence type="ECO:0000313" key="9">
    <source>
        <dbReference type="Proteomes" id="UP000321201"/>
    </source>
</evidence>
<dbReference type="InterPro" id="IPR005498">
    <property type="entry name" value="T4SS_VirB10/TraB/TrbI"/>
</dbReference>
<comment type="caution">
    <text evidence="8">The sequence shown here is derived from an EMBL/GenBank/DDBJ whole genome shotgun (WGS) entry which is preliminary data.</text>
</comment>
<feature type="region of interest" description="Disordered" evidence="6">
    <location>
        <begin position="69"/>
        <end position="117"/>
    </location>
</feature>
<evidence type="ECO:0000256" key="4">
    <source>
        <dbReference type="ARBA" id="ARBA00022989"/>
    </source>
</evidence>
<keyword evidence="3 7" id="KW-0812">Transmembrane</keyword>
<organism evidence="8 9">
    <name type="scientific">Pelomicrobium methylotrophicum</name>
    <dbReference type="NCBI Taxonomy" id="2602750"/>
    <lineage>
        <taxon>Bacteria</taxon>
        <taxon>Pseudomonadati</taxon>
        <taxon>Pseudomonadota</taxon>
        <taxon>Hydrogenophilia</taxon>
        <taxon>Hydrogenophilia incertae sedis</taxon>
        <taxon>Pelomicrobium</taxon>
    </lineage>
</organism>
<keyword evidence="9" id="KW-1185">Reference proteome</keyword>